<proteinExistence type="predicted"/>
<accession>A0A174JX81</accession>
<evidence type="ECO:0000313" key="1">
    <source>
        <dbReference type="EMBL" id="CUP02806.1"/>
    </source>
</evidence>
<protein>
    <submittedName>
        <fullName evidence="1">Uncharacterized protein</fullName>
    </submittedName>
</protein>
<dbReference type="EMBL" id="CZAO01000002">
    <property type="protein sequence ID" value="CUP02806.1"/>
    <property type="molecule type" value="Genomic_DNA"/>
</dbReference>
<sequence>MIKTTIIDKELFDNTLSSYYMGIHDRQYNYGLNLLFKRIDLLETFNI</sequence>
<reference evidence="1 2" key="1">
    <citation type="submission" date="2015-09" db="EMBL/GenBank/DDBJ databases">
        <authorList>
            <consortium name="Pathogen Informatics"/>
        </authorList>
    </citation>
    <scope>NUCLEOTIDE SEQUENCE [LARGE SCALE GENOMIC DNA]</scope>
    <source>
        <strain evidence="1 2">2789STDY5834898</strain>
    </source>
</reference>
<dbReference type="AlphaFoldDB" id="A0A174JX81"/>
<evidence type="ECO:0000313" key="2">
    <source>
        <dbReference type="Proteomes" id="UP000095766"/>
    </source>
</evidence>
<gene>
    <name evidence="1" type="ORF">ERS852510_00690</name>
</gene>
<dbReference type="Proteomes" id="UP000095766">
    <property type="component" value="Unassembled WGS sequence"/>
</dbReference>
<organism evidence="1 2">
    <name type="scientific">Bacteroides uniformis</name>
    <dbReference type="NCBI Taxonomy" id="820"/>
    <lineage>
        <taxon>Bacteria</taxon>
        <taxon>Pseudomonadati</taxon>
        <taxon>Bacteroidota</taxon>
        <taxon>Bacteroidia</taxon>
        <taxon>Bacteroidales</taxon>
        <taxon>Bacteroidaceae</taxon>
        <taxon>Bacteroides</taxon>
    </lineage>
</organism>
<name>A0A174JX81_BACUN</name>